<gene>
    <name evidence="8" type="primary">FOXJ3_2</name>
    <name evidence="8" type="ORF">EC973_005729</name>
</gene>
<dbReference type="SMART" id="SM00339">
    <property type="entry name" value="FH"/>
    <property type="match status" value="1"/>
</dbReference>
<reference evidence="8" key="1">
    <citation type="submission" date="2020-01" db="EMBL/GenBank/DDBJ databases">
        <title>Genome Sequencing of Three Apophysomyces-Like Fungal Strains Confirms a Novel Fungal Genus in the Mucoromycota with divergent Burkholderia-like Endosymbiotic Bacteria.</title>
        <authorList>
            <person name="Stajich J.E."/>
            <person name="Macias A.M."/>
            <person name="Carter-House D."/>
            <person name="Lovett B."/>
            <person name="Kasson L.R."/>
            <person name="Berry K."/>
            <person name="Grigoriev I."/>
            <person name="Chang Y."/>
            <person name="Spatafora J."/>
            <person name="Kasson M.T."/>
        </authorList>
    </citation>
    <scope>NUCLEOTIDE SEQUENCE</scope>
    <source>
        <strain evidence="8">NRRL A-21654</strain>
    </source>
</reference>
<feature type="compositionally biased region" description="Polar residues" evidence="6">
    <location>
        <begin position="515"/>
        <end position="564"/>
    </location>
</feature>
<dbReference type="PROSITE" id="PS50039">
    <property type="entry name" value="FORK_HEAD_3"/>
    <property type="match status" value="1"/>
</dbReference>
<feature type="region of interest" description="Disordered" evidence="6">
    <location>
        <begin position="124"/>
        <end position="163"/>
    </location>
</feature>
<evidence type="ECO:0000256" key="3">
    <source>
        <dbReference type="ARBA" id="ARBA00023163"/>
    </source>
</evidence>
<dbReference type="CDD" id="cd00059">
    <property type="entry name" value="FH_FOX"/>
    <property type="match status" value="1"/>
</dbReference>
<dbReference type="PRINTS" id="PR00053">
    <property type="entry name" value="FORKHEAD"/>
</dbReference>
<dbReference type="GO" id="GO:0000978">
    <property type="term" value="F:RNA polymerase II cis-regulatory region sequence-specific DNA binding"/>
    <property type="evidence" value="ECO:0007669"/>
    <property type="project" value="TreeGrafter"/>
</dbReference>
<dbReference type="Proteomes" id="UP000605846">
    <property type="component" value="Unassembled WGS sequence"/>
</dbReference>
<accession>A0A8H7BRF8</accession>
<evidence type="ECO:0000313" key="9">
    <source>
        <dbReference type="Proteomes" id="UP000605846"/>
    </source>
</evidence>
<feature type="compositionally biased region" description="Polar residues" evidence="6">
    <location>
        <begin position="124"/>
        <end position="135"/>
    </location>
</feature>
<comment type="caution">
    <text evidence="8">The sequence shown here is derived from an EMBL/GenBank/DDBJ whole genome shotgun (WGS) entry which is preliminary data.</text>
</comment>
<evidence type="ECO:0000256" key="6">
    <source>
        <dbReference type="SAM" id="MobiDB-lite"/>
    </source>
</evidence>
<dbReference type="PANTHER" id="PTHR46078:SF2">
    <property type="entry name" value="FORK-HEAD DOMAIN-CONTAINING PROTEIN"/>
    <property type="match status" value="1"/>
</dbReference>
<dbReference type="InterPro" id="IPR030456">
    <property type="entry name" value="TF_fork_head_CS_2"/>
</dbReference>
<dbReference type="PROSITE" id="PS00657">
    <property type="entry name" value="FORK_HEAD_1"/>
    <property type="match status" value="1"/>
</dbReference>
<keyword evidence="9" id="KW-1185">Reference proteome</keyword>
<dbReference type="InterPro" id="IPR001766">
    <property type="entry name" value="Fork_head_dom"/>
</dbReference>
<evidence type="ECO:0000313" key="8">
    <source>
        <dbReference type="EMBL" id="KAF7728691.1"/>
    </source>
</evidence>
<feature type="domain" description="Fork-head" evidence="7">
    <location>
        <begin position="164"/>
        <end position="259"/>
    </location>
</feature>
<dbReference type="OrthoDB" id="5954824at2759"/>
<dbReference type="GO" id="GO:0000981">
    <property type="term" value="F:DNA-binding transcription factor activity, RNA polymerase II-specific"/>
    <property type="evidence" value="ECO:0007669"/>
    <property type="project" value="TreeGrafter"/>
</dbReference>
<dbReference type="AlphaFoldDB" id="A0A8H7BRF8"/>
<proteinExistence type="predicted"/>
<evidence type="ECO:0000259" key="7">
    <source>
        <dbReference type="PROSITE" id="PS50039"/>
    </source>
</evidence>
<keyword evidence="2 5" id="KW-0238">DNA-binding</keyword>
<feature type="compositionally biased region" description="Polar residues" evidence="6">
    <location>
        <begin position="437"/>
        <end position="467"/>
    </location>
</feature>
<sequence length="583" mass="63158">MTELQNPSTGFHAVEWLDNRSNLSPSVNYPLSSSTLGSVGVSPVTTPNEPSGSMYRFQNYCRQLPPVTCAGLTTAQFNSTTTAPILDNTDIYQHRKSMAYASPTWVQASTRSLYDLSSSDMHLQHAQPTSALTTEQQQQQQRGKKSRTPSLTKDVRVEKNTGGKPPYSYQTLIKYAIENSPEQKLTLAEIYQWVIEHYPYYGSAGTGWKNSIRHNLSLNKSFVRVPRPINEPGKGSYWTVDYNAAETDTRARPVMRGRTNRSGSDPSPYRPEKSASFSSGCRRAPRDTRSLSTDANAGHAASLAAIASSTSSSSSVSSSSSSPSYSFYGNPYSYGRQVTQYPNAQVSCTSIGSNPRAPTYVSTPLGYHSQSAEAGTVPYDVYGMELSWPERKSQQQQQQQQQTSSASGYTTTVPCYGYPVESQFAKTASALYPYSPAQHQPNSTTSTWSSYSEPVASQPSRNLSSSAHEALGSSPHPCASLPCSASQDTAVANASFSSASSHPSTPGPGYGVDSPQPTALPTSSPQENFSFDNNSTASSPTPQRCITNRKMSNPKSSTSILDNNSITVNSGSTTENFEWNMVI</sequence>
<evidence type="ECO:0000256" key="1">
    <source>
        <dbReference type="ARBA" id="ARBA00023015"/>
    </source>
</evidence>
<dbReference type="FunFam" id="1.10.10.10:FF:000135">
    <property type="entry name" value="forkhead box protein G1"/>
    <property type="match status" value="1"/>
</dbReference>
<feature type="region of interest" description="Disordered" evidence="6">
    <location>
        <begin position="437"/>
        <end position="564"/>
    </location>
</feature>
<dbReference type="Pfam" id="PF00250">
    <property type="entry name" value="Forkhead"/>
    <property type="match status" value="1"/>
</dbReference>
<comment type="subcellular location">
    <subcellularLocation>
        <location evidence="5">Nucleus</location>
    </subcellularLocation>
</comment>
<dbReference type="SUPFAM" id="SSF46785">
    <property type="entry name" value="Winged helix' DNA-binding domain"/>
    <property type="match status" value="1"/>
</dbReference>
<feature type="region of interest" description="Disordered" evidence="6">
    <location>
        <begin position="389"/>
        <end position="408"/>
    </location>
</feature>
<protein>
    <submittedName>
        <fullName evidence="8">Forkhead box protein J3</fullName>
    </submittedName>
</protein>
<dbReference type="InterPro" id="IPR018122">
    <property type="entry name" value="TF_fork_head_CS_1"/>
</dbReference>
<keyword evidence="3" id="KW-0804">Transcription</keyword>
<dbReference type="InterPro" id="IPR036388">
    <property type="entry name" value="WH-like_DNA-bd_sf"/>
</dbReference>
<dbReference type="PROSITE" id="PS00658">
    <property type="entry name" value="FORK_HEAD_2"/>
    <property type="match status" value="1"/>
</dbReference>
<evidence type="ECO:0000256" key="2">
    <source>
        <dbReference type="ARBA" id="ARBA00023125"/>
    </source>
</evidence>
<keyword evidence="4 5" id="KW-0539">Nucleus</keyword>
<feature type="region of interest" description="Disordered" evidence="6">
    <location>
        <begin position="249"/>
        <end position="295"/>
    </location>
</feature>
<evidence type="ECO:0000256" key="4">
    <source>
        <dbReference type="ARBA" id="ARBA00023242"/>
    </source>
</evidence>
<keyword evidence="1" id="KW-0805">Transcription regulation</keyword>
<organism evidence="8 9">
    <name type="scientific">Apophysomyces ossiformis</name>
    <dbReference type="NCBI Taxonomy" id="679940"/>
    <lineage>
        <taxon>Eukaryota</taxon>
        <taxon>Fungi</taxon>
        <taxon>Fungi incertae sedis</taxon>
        <taxon>Mucoromycota</taxon>
        <taxon>Mucoromycotina</taxon>
        <taxon>Mucoromycetes</taxon>
        <taxon>Mucorales</taxon>
        <taxon>Mucorineae</taxon>
        <taxon>Mucoraceae</taxon>
        <taxon>Apophysomyces</taxon>
    </lineage>
</organism>
<feature type="DNA-binding region" description="Fork-head" evidence="5">
    <location>
        <begin position="164"/>
        <end position="259"/>
    </location>
</feature>
<dbReference type="Gene3D" id="1.10.10.10">
    <property type="entry name" value="Winged helix-like DNA-binding domain superfamily/Winged helix DNA-binding domain"/>
    <property type="match status" value="1"/>
</dbReference>
<dbReference type="InterPro" id="IPR036390">
    <property type="entry name" value="WH_DNA-bd_sf"/>
</dbReference>
<dbReference type="PANTHER" id="PTHR46078">
    <property type="entry name" value="FORKHEAD BOX PROTEIN J2 FAMILY MEMBER"/>
    <property type="match status" value="1"/>
</dbReference>
<feature type="compositionally biased region" description="Low complexity" evidence="6">
    <location>
        <begin position="490"/>
        <end position="504"/>
    </location>
</feature>
<evidence type="ECO:0000256" key="5">
    <source>
        <dbReference type="PROSITE-ProRule" id="PRU00089"/>
    </source>
</evidence>
<name>A0A8H7BRF8_9FUNG</name>
<dbReference type="InterPro" id="IPR045912">
    <property type="entry name" value="FOXJ2/3-like"/>
</dbReference>
<dbReference type="GO" id="GO:0005634">
    <property type="term" value="C:nucleus"/>
    <property type="evidence" value="ECO:0007669"/>
    <property type="project" value="UniProtKB-SubCell"/>
</dbReference>
<dbReference type="EMBL" id="JABAYA010000033">
    <property type="protein sequence ID" value="KAF7728691.1"/>
    <property type="molecule type" value="Genomic_DNA"/>
</dbReference>